<sequence length="193" mass="21400">MARYKNGINGPFSGKIGNAVGVNYRGIDYMRSLPEFTQKQPTVKQLNQRVLLAMVSSWLAPLKALIWIGYQVFTGSKTPMNGCVSFHLKEAVTGNSAADYAINFAKAVFSRGELLISLINQVLVLIDGILRIEWDNALPSAFNRDDDKVNVVIYNPAKQKFVTFKDVAQRGDKQVDLQLPANFTGDSLHVCTM</sequence>
<evidence type="ECO:0000313" key="1">
    <source>
        <dbReference type="EMBL" id="ACU03314.1"/>
    </source>
</evidence>
<dbReference type="STRING" id="485917.Phep_1096"/>
<evidence type="ECO:0000313" key="2">
    <source>
        <dbReference type="Proteomes" id="UP000000852"/>
    </source>
</evidence>
<organism evidence="1 2">
    <name type="scientific">Pedobacter heparinus (strain ATCC 13125 / DSM 2366 / CIP 104194 / JCM 7457 / NBRC 12017 / NCIMB 9290 / NRRL B-14731 / HIM 762-3)</name>
    <dbReference type="NCBI Taxonomy" id="485917"/>
    <lineage>
        <taxon>Bacteria</taxon>
        <taxon>Pseudomonadati</taxon>
        <taxon>Bacteroidota</taxon>
        <taxon>Sphingobacteriia</taxon>
        <taxon>Sphingobacteriales</taxon>
        <taxon>Sphingobacteriaceae</taxon>
        <taxon>Pedobacter</taxon>
    </lineage>
</organism>
<dbReference type="KEGG" id="phe:Phep_1096"/>
<accession>C6Y3N5</accession>
<keyword evidence="2" id="KW-1185">Reference proteome</keyword>
<dbReference type="AlphaFoldDB" id="C6Y3N5"/>
<dbReference type="HOGENOM" id="CLU_064277_2_0_10"/>
<dbReference type="Proteomes" id="UP000000852">
    <property type="component" value="Chromosome"/>
</dbReference>
<dbReference type="RefSeq" id="WP_012781258.1">
    <property type="nucleotide sequence ID" value="NC_013061.1"/>
</dbReference>
<dbReference type="EMBL" id="CP001681">
    <property type="protein sequence ID" value="ACU03314.1"/>
    <property type="molecule type" value="Genomic_DNA"/>
</dbReference>
<reference evidence="1 2" key="1">
    <citation type="journal article" date="2009" name="Stand. Genomic Sci.">
        <title>Complete genome sequence of Pedobacter heparinus type strain (HIM 762-3).</title>
        <authorList>
            <person name="Han C."/>
            <person name="Spring S."/>
            <person name="Lapidus A."/>
            <person name="Del Rio T.G."/>
            <person name="Tice H."/>
            <person name="Copeland A."/>
            <person name="Cheng J.F."/>
            <person name="Lucas S."/>
            <person name="Chen F."/>
            <person name="Nolan M."/>
            <person name="Bruce D."/>
            <person name="Goodwin L."/>
            <person name="Pitluck S."/>
            <person name="Ivanova N."/>
            <person name="Mavromatis K."/>
            <person name="Mikhailova N."/>
            <person name="Pati A."/>
            <person name="Chen A."/>
            <person name="Palaniappan K."/>
            <person name="Land M."/>
            <person name="Hauser L."/>
            <person name="Chang Y.J."/>
            <person name="Jeffries C.C."/>
            <person name="Saunders E."/>
            <person name="Chertkov O."/>
            <person name="Brettin T."/>
            <person name="Goker M."/>
            <person name="Rohde M."/>
            <person name="Bristow J."/>
            <person name="Eisen J.A."/>
            <person name="Markowitz V."/>
            <person name="Hugenholtz P."/>
            <person name="Kyrpides N.C."/>
            <person name="Klenk H.P."/>
            <person name="Detter J.C."/>
        </authorList>
    </citation>
    <scope>NUCLEOTIDE SEQUENCE [LARGE SCALE GENOMIC DNA]</scope>
    <source>
        <strain evidence="2">ATCC 13125 / DSM 2366 / CIP 104194 / JCM 7457 / NBRC 12017 / NCIMB 9290 / NRRL B-14731 / HIM 762-3</strain>
    </source>
</reference>
<dbReference type="eggNOG" id="ENOG502Z9ST">
    <property type="taxonomic scope" value="Bacteria"/>
</dbReference>
<protein>
    <submittedName>
        <fullName evidence="1">Uncharacterized protein</fullName>
    </submittedName>
</protein>
<dbReference type="Pfam" id="PF19781">
    <property type="entry name" value="DUF6266"/>
    <property type="match status" value="1"/>
</dbReference>
<proteinExistence type="predicted"/>
<dbReference type="InterPro" id="IPR046233">
    <property type="entry name" value="DUF6266"/>
</dbReference>
<name>C6Y3N5_PEDHD</name>
<gene>
    <name evidence="1" type="ordered locus">Phep_1096</name>
</gene>